<organism evidence="1 2">
    <name type="scientific">Colletotrichum orchidophilum</name>
    <dbReference type="NCBI Taxonomy" id="1209926"/>
    <lineage>
        <taxon>Eukaryota</taxon>
        <taxon>Fungi</taxon>
        <taxon>Dikarya</taxon>
        <taxon>Ascomycota</taxon>
        <taxon>Pezizomycotina</taxon>
        <taxon>Sordariomycetes</taxon>
        <taxon>Hypocreomycetidae</taxon>
        <taxon>Glomerellales</taxon>
        <taxon>Glomerellaceae</taxon>
        <taxon>Colletotrichum</taxon>
    </lineage>
</organism>
<evidence type="ECO:0000313" key="2">
    <source>
        <dbReference type="Proteomes" id="UP000176998"/>
    </source>
</evidence>
<keyword evidence="2" id="KW-1185">Reference proteome</keyword>
<feature type="non-terminal residue" evidence="1">
    <location>
        <position position="1"/>
    </location>
</feature>
<dbReference type="RefSeq" id="XP_022472318.1">
    <property type="nucleotide sequence ID" value="XM_022621172.1"/>
</dbReference>
<protein>
    <submittedName>
        <fullName evidence="1">Uncharacterized protein</fullName>
    </submittedName>
</protein>
<dbReference type="GeneID" id="34562682"/>
<comment type="caution">
    <text evidence="1">The sequence shown here is derived from an EMBL/GenBank/DDBJ whole genome shotgun (WGS) entry which is preliminary data.</text>
</comment>
<sequence>PHRVALLLVRASRAVQKYRAKVDLERRSRVLRVLYRRPLAEMFRVAQLCNQTVPCRYPGASERERGKYLRVMDSTGADQDPNTTCMFRRWVDQLNPFAH</sequence>
<gene>
    <name evidence="1" type="ORF">CORC01_09543</name>
</gene>
<name>A0A1G4B1B9_9PEZI</name>
<dbReference type="AlphaFoldDB" id="A0A1G4B1B9"/>
<evidence type="ECO:0000313" key="1">
    <source>
        <dbReference type="EMBL" id="OHE95156.1"/>
    </source>
</evidence>
<dbReference type="EMBL" id="MJBS01000087">
    <property type="protein sequence ID" value="OHE95156.1"/>
    <property type="molecule type" value="Genomic_DNA"/>
</dbReference>
<proteinExistence type="predicted"/>
<accession>A0A1G4B1B9</accession>
<reference evidence="1 2" key="1">
    <citation type="submission" date="2016-09" db="EMBL/GenBank/DDBJ databases">
        <authorList>
            <person name="Capua I."/>
            <person name="De Benedictis P."/>
            <person name="Joannis T."/>
            <person name="Lombin L.H."/>
            <person name="Cattoli G."/>
        </authorList>
    </citation>
    <scope>NUCLEOTIDE SEQUENCE [LARGE SCALE GENOMIC DNA]</scope>
    <source>
        <strain evidence="1 2">IMI 309357</strain>
    </source>
</reference>
<dbReference type="Proteomes" id="UP000176998">
    <property type="component" value="Unassembled WGS sequence"/>
</dbReference>